<organism evidence="4 5">
    <name type="scientific">Tetraparma gracilis</name>
    <dbReference type="NCBI Taxonomy" id="2962635"/>
    <lineage>
        <taxon>Eukaryota</taxon>
        <taxon>Sar</taxon>
        <taxon>Stramenopiles</taxon>
        <taxon>Ochrophyta</taxon>
        <taxon>Bolidophyceae</taxon>
        <taxon>Parmales</taxon>
        <taxon>Triparmaceae</taxon>
        <taxon>Tetraparma</taxon>
    </lineage>
</organism>
<dbReference type="InterPro" id="IPR000073">
    <property type="entry name" value="AB_hydrolase_1"/>
</dbReference>
<accession>A0ABQ6NCT3</accession>
<keyword evidence="5" id="KW-1185">Reference proteome</keyword>
<reference evidence="4 5" key="1">
    <citation type="journal article" date="2023" name="Commun. Biol.">
        <title>Genome analysis of Parmales, the sister group of diatoms, reveals the evolutionary specialization of diatoms from phago-mixotrophs to photoautotrophs.</title>
        <authorList>
            <person name="Ban H."/>
            <person name="Sato S."/>
            <person name="Yoshikawa S."/>
            <person name="Yamada K."/>
            <person name="Nakamura Y."/>
            <person name="Ichinomiya M."/>
            <person name="Sato N."/>
            <person name="Blanc-Mathieu R."/>
            <person name="Endo H."/>
            <person name="Kuwata A."/>
            <person name="Ogata H."/>
        </authorList>
    </citation>
    <scope>NUCLEOTIDE SEQUENCE [LARGE SCALE GENOMIC DNA]</scope>
</reference>
<keyword evidence="1" id="KW-0378">Hydrolase</keyword>
<dbReference type="Gene3D" id="3.40.50.1820">
    <property type="entry name" value="alpha/beta hydrolase"/>
    <property type="match status" value="1"/>
</dbReference>
<protein>
    <recommendedName>
        <fullName evidence="3">AB hydrolase-1 domain-containing protein</fullName>
    </recommendedName>
</protein>
<dbReference type="PRINTS" id="PR00412">
    <property type="entry name" value="EPOXHYDRLASE"/>
</dbReference>
<dbReference type="InterPro" id="IPR000639">
    <property type="entry name" value="Epox_hydrolase-like"/>
</dbReference>
<comment type="similarity">
    <text evidence="2">Belongs to the AB hydrolase superfamily. Epoxide hydrolase family.</text>
</comment>
<gene>
    <name evidence="4" type="ORF">TeGR_g6522</name>
</gene>
<sequence>MSAVFLDPPSGPSTPVPPSSPLARTIILHGFPDTCASMYDLASALSSDPQLRHHCFTPHLPGYAPSTIPPSSSSPITLNMLVLALASYISSLSPSLSHLPLHLIGHDWGSVIAQAYAIKFPSTLSSLTLIAIPLNFLHTTALTCPRQLYLSRYMARFQSPDAGAELMRSDDPAHPHALQQLVSSWSPDLSAKRRDKLLASVREAFSSIEVRENALNYYRHLVALNSPLLQSLLLLSRPLLKLMGSLWLVEKAVYLLLLPAVLFLRLHPLDLRLEDIDARALPHKRILLIGGRNDGCAHAELFNAINKSSTGPTVKLLDGAGHWALLEKPKEVARLIAKHAT</sequence>
<evidence type="ECO:0000256" key="2">
    <source>
        <dbReference type="ARBA" id="ARBA00038334"/>
    </source>
</evidence>
<dbReference type="EMBL" id="BRYB01006457">
    <property type="protein sequence ID" value="GMI58084.1"/>
    <property type="molecule type" value="Genomic_DNA"/>
</dbReference>
<feature type="domain" description="AB hydrolase-1" evidence="3">
    <location>
        <begin position="26"/>
        <end position="329"/>
    </location>
</feature>
<proteinExistence type="inferred from homology"/>
<dbReference type="PANTHER" id="PTHR43329">
    <property type="entry name" value="EPOXIDE HYDROLASE"/>
    <property type="match status" value="1"/>
</dbReference>
<comment type="caution">
    <text evidence="4">The sequence shown here is derived from an EMBL/GenBank/DDBJ whole genome shotgun (WGS) entry which is preliminary data.</text>
</comment>
<evidence type="ECO:0000313" key="4">
    <source>
        <dbReference type="EMBL" id="GMI58084.1"/>
    </source>
</evidence>
<name>A0ABQ6NCT3_9STRA</name>
<dbReference type="Pfam" id="PF00561">
    <property type="entry name" value="Abhydrolase_1"/>
    <property type="match status" value="1"/>
</dbReference>
<dbReference type="Proteomes" id="UP001165060">
    <property type="component" value="Unassembled WGS sequence"/>
</dbReference>
<dbReference type="SUPFAM" id="SSF53474">
    <property type="entry name" value="alpha/beta-Hydrolases"/>
    <property type="match status" value="1"/>
</dbReference>
<evidence type="ECO:0000256" key="1">
    <source>
        <dbReference type="ARBA" id="ARBA00022801"/>
    </source>
</evidence>
<evidence type="ECO:0000259" key="3">
    <source>
        <dbReference type="Pfam" id="PF00561"/>
    </source>
</evidence>
<dbReference type="InterPro" id="IPR029058">
    <property type="entry name" value="AB_hydrolase_fold"/>
</dbReference>
<evidence type="ECO:0000313" key="5">
    <source>
        <dbReference type="Proteomes" id="UP001165060"/>
    </source>
</evidence>